<accession>A0ABS3HVI9</accession>
<reference evidence="9 10" key="1">
    <citation type="submission" date="2021-03" db="EMBL/GenBank/DDBJ databases">
        <title>Enterococcal diversity collection.</title>
        <authorList>
            <person name="Gilmore M.S."/>
            <person name="Schwartzman J."/>
            <person name="Van Tyne D."/>
            <person name="Martin M."/>
            <person name="Earl A.M."/>
            <person name="Manson A.L."/>
            <person name="Straub T."/>
            <person name="Salamzade R."/>
            <person name="Saavedra J."/>
            <person name="Lebreton F."/>
            <person name="Prichula J."/>
            <person name="Schaufler K."/>
            <person name="Gaca A."/>
            <person name="Sgardioli B."/>
            <person name="Wagenaar J."/>
            <person name="Strong T."/>
        </authorList>
    </citation>
    <scope>NUCLEOTIDE SEQUENCE [LARGE SCALE GENOMIC DNA]</scope>
    <source>
        <strain evidence="9 10">DIV0080</strain>
    </source>
</reference>
<dbReference type="PROSITE" id="PS51099">
    <property type="entry name" value="PTS_EIIB_TYPE_2"/>
    <property type="match status" value="1"/>
</dbReference>
<dbReference type="SUPFAM" id="SSF46785">
    <property type="entry name" value="Winged helix' DNA-binding domain"/>
    <property type="match status" value="1"/>
</dbReference>
<evidence type="ECO:0000259" key="8">
    <source>
        <dbReference type="PROSITE" id="PS51372"/>
    </source>
</evidence>
<feature type="domain" description="PTS EIIB type-2" evidence="7">
    <location>
        <begin position="404"/>
        <end position="496"/>
    </location>
</feature>
<dbReference type="InterPro" id="IPR050661">
    <property type="entry name" value="BglG_antiterminators"/>
</dbReference>
<dbReference type="InterPro" id="IPR036634">
    <property type="entry name" value="PRD_sf"/>
</dbReference>
<sequence>MNQKEYSIMKSLLENQGTYITSQSLATELSLSDRTIRTYIKKMNDILSHQGAIIHSKTGYGYQLDILNRGKFDLFLKRQTVKLTSLLETPQIMEIEDRQNYILNKLLLEDAILNFDELAEKLFISQSSVTKDVNEIRERLKPYHLTVVSKTGVGFWIEGDEQEKRHFIMDTFFGKNYNNPLREHIGNSDLFQDISFEELTIIILDEAREERLKISDIIIQNLVLHLSLAIKRISEGFELKDSGILIDDNNVAEYKVASHIIERVEKNLAITFPKEEVGYLTLHLMAKSNNKNSQRDTELSDHLVYVLQHMSQQLNVNLVDDYQLFNGLLEHLKPMLVRLEQGIILKNPLKKTIRSNFPEAFDLTKKYLSQLPELQPYLINEDEWSYLSLHVMAALEKAKNTRKLQVLIICATGYGSAQLLRNRVTNEFGSYINVVDVLGYYELNETSLKNIDLIISSINLSSVLFKVPMVHVSVFLNTQDIHLIKKEINQIGQLEMKDQPKKQYNQKNSGRQYIEEHLTSDHFIIYDVPPTKERLISELLTRLSSGEDPHYIKKMTTQIQQRESMGEIVFSDTIVVPHPAQPIGITTKMAVAVVPEGMVWDHEKHIKFIFLISPSFIENEGITHLTKAIVRLVDDIETQEQILSNITFNNFRNHFIKITNQEEAD</sequence>
<dbReference type="InterPro" id="IPR011608">
    <property type="entry name" value="PRD"/>
</dbReference>
<dbReference type="EMBL" id="JAFLVX010000021">
    <property type="protein sequence ID" value="MBO0477183.1"/>
    <property type="molecule type" value="Genomic_DNA"/>
</dbReference>
<evidence type="ECO:0000259" key="6">
    <source>
        <dbReference type="PROSITE" id="PS51094"/>
    </source>
</evidence>
<keyword evidence="4" id="KW-0010">Activator</keyword>
<keyword evidence="3" id="KW-0805">Transcription regulation</keyword>
<proteinExistence type="predicted"/>
<dbReference type="SUPFAM" id="SSF46894">
    <property type="entry name" value="C-terminal effector domain of the bipartite response regulators"/>
    <property type="match status" value="1"/>
</dbReference>
<dbReference type="InterPro" id="IPR002178">
    <property type="entry name" value="PTS_EIIA_type-2_dom"/>
</dbReference>
<dbReference type="InterPro" id="IPR007737">
    <property type="entry name" value="Mga_HTH"/>
</dbReference>
<dbReference type="Pfam" id="PF08279">
    <property type="entry name" value="HTH_11"/>
    <property type="match status" value="1"/>
</dbReference>
<dbReference type="Gene3D" id="3.40.50.2300">
    <property type="match status" value="1"/>
</dbReference>
<evidence type="ECO:0000313" key="9">
    <source>
        <dbReference type="EMBL" id="MBO0477183.1"/>
    </source>
</evidence>
<dbReference type="InterPro" id="IPR013011">
    <property type="entry name" value="PTS_EIIB_2"/>
</dbReference>
<dbReference type="PROSITE" id="PS51372">
    <property type="entry name" value="PRD_2"/>
    <property type="match status" value="2"/>
</dbReference>
<evidence type="ECO:0000256" key="1">
    <source>
        <dbReference type="ARBA" id="ARBA00022679"/>
    </source>
</evidence>
<dbReference type="PANTHER" id="PTHR30185:SF18">
    <property type="entry name" value="TRANSCRIPTIONAL REGULATOR MTLR"/>
    <property type="match status" value="1"/>
</dbReference>
<dbReference type="InterPro" id="IPR036095">
    <property type="entry name" value="PTS_EIIB-like_sf"/>
</dbReference>
<evidence type="ECO:0000313" key="10">
    <source>
        <dbReference type="Proteomes" id="UP000664857"/>
    </source>
</evidence>
<dbReference type="SUPFAM" id="SSF55804">
    <property type="entry name" value="Phoshotransferase/anion transport protein"/>
    <property type="match status" value="1"/>
</dbReference>
<dbReference type="SUPFAM" id="SSF52794">
    <property type="entry name" value="PTS system IIB component-like"/>
    <property type="match status" value="1"/>
</dbReference>
<dbReference type="InterPro" id="IPR036390">
    <property type="entry name" value="WH_DNA-bd_sf"/>
</dbReference>
<dbReference type="Pfam" id="PF00874">
    <property type="entry name" value="PRD"/>
    <property type="match status" value="2"/>
</dbReference>
<feature type="domain" description="PRD" evidence="8">
    <location>
        <begin position="191"/>
        <end position="293"/>
    </location>
</feature>
<dbReference type="Gene3D" id="1.10.1790.10">
    <property type="entry name" value="PRD domain"/>
    <property type="match status" value="2"/>
</dbReference>
<dbReference type="InterPro" id="IPR016032">
    <property type="entry name" value="Sig_transdc_resp-reg_C-effctor"/>
</dbReference>
<dbReference type="Proteomes" id="UP000664857">
    <property type="component" value="Unassembled WGS sequence"/>
</dbReference>
<name>A0ABS3HVI9_9ENTE</name>
<dbReference type="Pfam" id="PF05043">
    <property type="entry name" value="Mga"/>
    <property type="match status" value="1"/>
</dbReference>
<evidence type="ECO:0000256" key="4">
    <source>
        <dbReference type="ARBA" id="ARBA00023159"/>
    </source>
</evidence>
<comment type="caution">
    <text evidence="9">The sequence shown here is derived from an EMBL/GenBank/DDBJ whole genome shotgun (WGS) entry which is preliminary data.</text>
</comment>
<gene>
    <name evidence="9" type="ORF">DOK76_08870</name>
</gene>
<keyword evidence="1" id="KW-0808">Transferase</keyword>
<evidence type="ECO:0000256" key="5">
    <source>
        <dbReference type="ARBA" id="ARBA00023163"/>
    </source>
</evidence>
<dbReference type="Gene3D" id="1.10.10.10">
    <property type="entry name" value="Winged helix-like DNA-binding domain superfamily/Winged helix DNA-binding domain"/>
    <property type="match status" value="2"/>
</dbReference>
<dbReference type="PROSITE" id="PS51094">
    <property type="entry name" value="PTS_EIIA_TYPE_2"/>
    <property type="match status" value="1"/>
</dbReference>
<dbReference type="RefSeq" id="WP_206966927.1">
    <property type="nucleotide sequence ID" value="NZ_JAFLVX010000021.1"/>
</dbReference>
<keyword evidence="5" id="KW-0804">Transcription</keyword>
<evidence type="ECO:0000259" key="7">
    <source>
        <dbReference type="PROSITE" id="PS51099"/>
    </source>
</evidence>
<feature type="domain" description="PRD" evidence="8">
    <location>
        <begin position="294"/>
        <end position="401"/>
    </location>
</feature>
<evidence type="ECO:0000256" key="2">
    <source>
        <dbReference type="ARBA" id="ARBA00022737"/>
    </source>
</evidence>
<organism evidence="9 10">
    <name type="scientific">Candidatus Vagococcus giribetii</name>
    <dbReference type="NCBI Taxonomy" id="2230876"/>
    <lineage>
        <taxon>Bacteria</taxon>
        <taxon>Bacillati</taxon>
        <taxon>Bacillota</taxon>
        <taxon>Bacilli</taxon>
        <taxon>Lactobacillales</taxon>
        <taxon>Enterococcaceae</taxon>
        <taxon>Vagococcus</taxon>
    </lineage>
</organism>
<keyword evidence="2" id="KW-0677">Repeat</keyword>
<dbReference type="InterPro" id="IPR016152">
    <property type="entry name" value="PTrfase/Anion_transptr"/>
</dbReference>
<keyword evidence="10" id="KW-1185">Reference proteome</keyword>
<evidence type="ECO:0000256" key="3">
    <source>
        <dbReference type="ARBA" id="ARBA00023015"/>
    </source>
</evidence>
<dbReference type="InterPro" id="IPR013196">
    <property type="entry name" value="HTH_11"/>
</dbReference>
<dbReference type="Pfam" id="PF00359">
    <property type="entry name" value="PTS_EIIA_2"/>
    <property type="match status" value="1"/>
</dbReference>
<dbReference type="CDD" id="cd05568">
    <property type="entry name" value="PTS_IIB_bgl_like"/>
    <property type="match status" value="1"/>
</dbReference>
<protein>
    <submittedName>
        <fullName evidence="9">BglG family transcription antiterminator</fullName>
    </submittedName>
</protein>
<dbReference type="PANTHER" id="PTHR30185">
    <property type="entry name" value="CRYPTIC BETA-GLUCOSIDE BGL OPERON ANTITERMINATOR"/>
    <property type="match status" value="1"/>
</dbReference>
<dbReference type="SUPFAM" id="SSF63520">
    <property type="entry name" value="PTS-regulatory domain, PRD"/>
    <property type="match status" value="2"/>
</dbReference>
<feature type="domain" description="PTS EIIA type-2" evidence="6">
    <location>
        <begin position="516"/>
        <end position="662"/>
    </location>
</feature>
<dbReference type="InterPro" id="IPR036388">
    <property type="entry name" value="WH-like_DNA-bd_sf"/>
</dbReference>
<dbReference type="Gene3D" id="3.40.930.10">
    <property type="entry name" value="Mannitol-specific EII, Chain A"/>
    <property type="match status" value="1"/>
</dbReference>